<feature type="non-terminal residue" evidence="1">
    <location>
        <position position="1"/>
    </location>
</feature>
<accession>A0A7J7I6H7</accession>
<dbReference type="Gene3D" id="3.90.190.10">
    <property type="entry name" value="Protein tyrosine phosphatase superfamily"/>
    <property type="match status" value="1"/>
</dbReference>
<gene>
    <name evidence="1" type="ORF">HYC85_001748</name>
</gene>
<dbReference type="Pfam" id="PF03162">
    <property type="entry name" value="Y_phosphatase2"/>
    <property type="match status" value="1"/>
</dbReference>
<reference evidence="2" key="1">
    <citation type="journal article" date="2020" name="Nat. Commun.">
        <title>Genome assembly of wild tea tree DASZ reveals pedigree and selection history of tea varieties.</title>
        <authorList>
            <person name="Zhang W."/>
            <person name="Zhang Y."/>
            <person name="Qiu H."/>
            <person name="Guo Y."/>
            <person name="Wan H."/>
            <person name="Zhang X."/>
            <person name="Scossa F."/>
            <person name="Alseekh S."/>
            <person name="Zhang Q."/>
            <person name="Wang P."/>
            <person name="Xu L."/>
            <person name="Schmidt M.H."/>
            <person name="Jia X."/>
            <person name="Li D."/>
            <person name="Zhu A."/>
            <person name="Guo F."/>
            <person name="Chen W."/>
            <person name="Ni D."/>
            <person name="Usadel B."/>
            <person name="Fernie A.R."/>
            <person name="Wen W."/>
        </authorList>
    </citation>
    <scope>NUCLEOTIDE SEQUENCE [LARGE SCALE GENOMIC DNA]</scope>
    <source>
        <strain evidence="2">cv. G240</strain>
    </source>
</reference>
<dbReference type="GO" id="GO:0005737">
    <property type="term" value="C:cytoplasm"/>
    <property type="evidence" value="ECO:0007669"/>
    <property type="project" value="TreeGrafter"/>
</dbReference>
<dbReference type="PANTHER" id="PTHR31126">
    <property type="entry name" value="TYROSINE-PROTEIN PHOSPHATASE"/>
    <property type="match status" value="1"/>
</dbReference>
<protein>
    <submittedName>
        <fullName evidence="1">Uncharacterized protein</fullName>
    </submittedName>
</protein>
<proteinExistence type="predicted"/>
<dbReference type="EMBL" id="JACBKZ010000001">
    <property type="protein sequence ID" value="KAF5960539.1"/>
    <property type="molecule type" value="Genomic_DNA"/>
</dbReference>
<dbReference type="InterPro" id="IPR004861">
    <property type="entry name" value="Siw14-like"/>
</dbReference>
<comment type="caution">
    <text evidence="1">The sequence shown here is derived from an EMBL/GenBank/DDBJ whole genome shotgun (WGS) entry which is preliminary data.</text>
</comment>
<keyword evidence="2" id="KW-1185">Reference proteome</keyword>
<dbReference type="PANTHER" id="PTHR31126:SF48">
    <property type="entry name" value="INOSITOL PHOSPHATASE SIW14"/>
    <property type="match status" value="1"/>
</dbReference>
<evidence type="ECO:0000313" key="1">
    <source>
        <dbReference type="EMBL" id="KAF5960539.1"/>
    </source>
</evidence>
<evidence type="ECO:0000313" key="2">
    <source>
        <dbReference type="Proteomes" id="UP000593564"/>
    </source>
</evidence>
<dbReference type="AlphaFoldDB" id="A0A7J7I6H7"/>
<organism evidence="1 2">
    <name type="scientific">Camellia sinensis</name>
    <name type="common">Tea plant</name>
    <name type="synonym">Thea sinensis</name>
    <dbReference type="NCBI Taxonomy" id="4442"/>
    <lineage>
        <taxon>Eukaryota</taxon>
        <taxon>Viridiplantae</taxon>
        <taxon>Streptophyta</taxon>
        <taxon>Embryophyta</taxon>
        <taxon>Tracheophyta</taxon>
        <taxon>Spermatophyta</taxon>
        <taxon>Magnoliopsida</taxon>
        <taxon>eudicotyledons</taxon>
        <taxon>Gunneridae</taxon>
        <taxon>Pentapetalae</taxon>
        <taxon>asterids</taxon>
        <taxon>Ericales</taxon>
        <taxon>Theaceae</taxon>
        <taxon>Camellia</taxon>
    </lineage>
</organism>
<dbReference type="Proteomes" id="UP000593564">
    <property type="component" value="Unassembled WGS sequence"/>
</dbReference>
<reference evidence="1 2" key="2">
    <citation type="submission" date="2020-07" db="EMBL/GenBank/DDBJ databases">
        <title>Genome assembly of wild tea tree DASZ reveals pedigree and selection history of tea varieties.</title>
        <authorList>
            <person name="Zhang W."/>
        </authorList>
    </citation>
    <scope>NUCLEOTIDE SEQUENCE [LARGE SCALE GENOMIC DNA]</scope>
    <source>
        <strain evidence="2">cv. G240</strain>
        <tissue evidence="1">Leaf</tissue>
    </source>
</reference>
<dbReference type="InterPro" id="IPR029021">
    <property type="entry name" value="Prot-tyrosine_phosphatase-like"/>
</dbReference>
<dbReference type="SUPFAM" id="SSF52799">
    <property type="entry name" value="(Phosphotyrosine protein) phosphatases II"/>
    <property type="match status" value="1"/>
</dbReference>
<sequence>SSYSLSLSLHLGFRLPLSLFHTTTAPIIRHRRSSLTPDPPSPSLVPHCRSSFLTAAAASLSRSRRRRTIEVAVVEPPQLNPLTKLSPPSLDDFDPTDDDGFYIPPLNFAMVDNGIFRSGFPDTANFPFLQSLGLRSIIFDDYRALVLQMPLSRTVPGGKCRVCQVKWDSIISIRDRRLQGKSCNFWKALVSPIERYAVVPDDNVKRINFAEGKI</sequence>
<name>A0A7J7I6H7_CAMSI</name>
<dbReference type="GO" id="GO:0016791">
    <property type="term" value="F:phosphatase activity"/>
    <property type="evidence" value="ECO:0007669"/>
    <property type="project" value="TreeGrafter"/>
</dbReference>